<dbReference type="Proteomes" id="UP000609726">
    <property type="component" value="Unassembled WGS sequence"/>
</dbReference>
<dbReference type="InterPro" id="IPR013424">
    <property type="entry name" value="Ice-binding_C"/>
</dbReference>
<comment type="caution">
    <text evidence="1">The sequence shown here is derived from an EMBL/GenBank/DDBJ whole genome shotgun (WGS) entry which is preliminary data.</text>
</comment>
<organism evidence="1 2">
    <name type="scientific">Massilia mucilaginosa</name>
    <dbReference type="NCBI Taxonomy" id="2609282"/>
    <lineage>
        <taxon>Bacteria</taxon>
        <taxon>Pseudomonadati</taxon>
        <taxon>Pseudomonadota</taxon>
        <taxon>Betaproteobacteria</taxon>
        <taxon>Burkholderiales</taxon>
        <taxon>Oxalobacteraceae</taxon>
        <taxon>Telluria group</taxon>
        <taxon>Massilia</taxon>
    </lineage>
</organism>
<sequence>MKIARALPRASLFAQNQNGETMLGKMKMLVCLAAAIAGTAQAGVIGAGGFSAPTVIDFENALAGPIGSQYAALGLSFTNFNLDIYATSPAPPSRVALKYVDGSPDLDGIITFSSVITRFGADASTNPEDDTFIDAYLGNTLVGSHFFDTAGDGTTGSFIGIEFLSGFDRVVFRTIPVVNGALALDRLRFENVVPPSPVPEPGSLSLMLTGAALLCLSVARRRTR</sequence>
<reference evidence="1 2" key="1">
    <citation type="submission" date="2019-10" db="EMBL/GenBank/DDBJ databases">
        <title>Taxonomy of Antarctic Massilia spp.: description of Massilia rubra sp. nov., Massilia aquatica sp. nov., Massilia mucilaginosa sp. nov., Massilia frigida sp. nov. isolated from streams, lakes and regoliths.</title>
        <authorList>
            <person name="Holochova P."/>
            <person name="Sedlacek I."/>
            <person name="Kralova S."/>
            <person name="Maslanova I."/>
            <person name="Busse H.-J."/>
            <person name="Stankova E."/>
            <person name="Vrbovska V."/>
            <person name="Kovarovic V."/>
            <person name="Bartak M."/>
            <person name="Svec P."/>
            <person name="Pantucek R."/>
        </authorList>
    </citation>
    <scope>NUCLEOTIDE SEQUENCE [LARGE SCALE GENOMIC DNA]</scope>
    <source>
        <strain evidence="1 2">CCM 8733</strain>
    </source>
</reference>
<keyword evidence="2" id="KW-1185">Reference proteome</keyword>
<dbReference type="EMBL" id="WHJH01000001">
    <property type="protein sequence ID" value="NHZ87579.1"/>
    <property type="molecule type" value="Genomic_DNA"/>
</dbReference>
<proteinExistence type="predicted"/>
<evidence type="ECO:0000313" key="2">
    <source>
        <dbReference type="Proteomes" id="UP000609726"/>
    </source>
</evidence>
<protein>
    <submittedName>
        <fullName evidence="1">PEP-CTERM sorting domain-containing protein</fullName>
    </submittedName>
</protein>
<name>A0ABX0NLB1_9BURK</name>
<gene>
    <name evidence="1" type="ORF">F2P45_00810</name>
</gene>
<evidence type="ECO:0000313" key="1">
    <source>
        <dbReference type="EMBL" id="NHZ87579.1"/>
    </source>
</evidence>
<accession>A0ABX0NLB1</accession>
<dbReference type="NCBIfam" id="TIGR02595">
    <property type="entry name" value="PEP_CTERM"/>
    <property type="match status" value="1"/>
</dbReference>